<dbReference type="Pfam" id="PF02875">
    <property type="entry name" value="Mur_ligase_C"/>
    <property type="match status" value="1"/>
</dbReference>
<dbReference type="RefSeq" id="WP_153463709.1">
    <property type="nucleotide sequence ID" value="NZ_WBOF01000001.1"/>
</dbReference>
<dbReference type="OrthoDB" id="3860928at2"/>
<dbReference type="InterPro" id="IPR050061">
    <property type="entry name" value="MurCDEF_pg_biosynth"/>
</dbReference>
<evidence type="ECO:0000313" key="2">
    <source>
        <dbReference type="EMBL" id="MQS14714.1"/>
    </source>
</evidence>
<keyword evidence="3" id="KW-1185">Reference proteome</keyword>
<dbReference type="Gene3D" id="3.40.1190.10">
    <property type="entry name" value="Mur-like, catalytic domain"/>
    <property type="match status" value="1"/>
</dbReference>
<dbReference type="InterPro" id="IPR036565">
    <property type="entry name" value="Mur-like_cat_sf"/>
</dbReference>
<dbReference type="PANTHER" id="PTHR43445">
    <property type="entry name" value="UDP-N-ACETYLMURAMATE--L-ALANINE LIGASE-RELATED"/>
    <property type="match status" value="1"/>
</dbReference>
<dbReference type="AlphaFoldDB" id="A0A6N7KXK4"/>
<dbReference type="InterPro" id="IPR036615">
    <property type="entry name" value="Mur_ligase_C_dom_sf"/>
</dbReference>
<dbReference type="InterPro" id="IPR004101">
    <property type="entry name" value="Mur_ligase_C"/>
</dbReference>
<reference evidence="2 3" key="1">
    <citation type="submission" date="2019-09" db="EMBL/GenBank/DDBJ databases">
        <title>Genome Sequences of Streptomyces kaniharaensis ATCC 21070.</title>
        <authorList>
            <person name="Zhu W."/>
            <person name="De Crecy-Lagard V."/>
            <person name="Richards N.G."/>
        </authorList>
    </citation>
    <scope>NUCLEOTIDE SEQUENCE [LARGE SCALE GENOMIC DNA]</scope>
    <source>
        <strain evidence="2 3">SF-557</strain>
    </source>
</reference>
<dbReference type="GO" id="GO:0005524">
    <property type="term" value="F:ATP binding"/>
    <property type="evidence" value="ECO:0007669"/>
    <property type="project" value="InterPro"/>
</dbReference>
<dbReference type="Gene3D" id="3.90.190.20">
    <property type="entry name" value="Mur ligase, C-terminal domain"/>
    <property type="match status" value="1"/>
</dbReference>
<accession>A0A6N7KXK4</accession>
<dbReference type="SUPFAM" id="SSF53623">
    <property type="entry name" value="MurD-like peptide ligases, catalytic domain"/>
    <property type="match status" value="1"/>
</dbReference>
<dbReference type="EMBL" id="WBOF01000001">
    <property type="protein sequence ID" value="MQS14714.1"/>
    <property type="molecule type" value="Genomic_DNA"/>
</dbReference>
<proteinExistence type="predicted"/>
<dbReference type="PANTHER" id="PTHR43445:SF3">
    <property type="entry name" value="UDP-N-ACETYLMURAMATE--L-ALANINE LIGASE"/>
    <property type="match status" value="1"/>
</dbReference>
<comment type="caution">
    <text evidence="2">The sequence shown here is derived from an EMBL/GenBank/DDBJ whole genome shotgun (WGS) entry which is preliminary data.</text>
</comment>
<evidence type="ECO:0000259" key="1">
    <source>
        <dbReference type="Pfam" id="PF02875"/>
    </source>
</evidence>
<feature type="domain" description="Mur ligase C-terminal" evidence="1">
    <location>
        <begin position="72"/>
        <end position="201"/>
    </location>
</feature>
<dbReference type="SUPFAM" id="SSF53244">
    <property type="entry name" value="MurD-like peptide ligases, peptide-binding domain"/>
    <property type="match status" value="1"/>
</dbReference>
<evidence type="ECO:0000313" key="3">
    <source>
        <dbReference type="Proteomes" id="UP000450000"/>
    </source>
</evidence>
<protein>
    <recommendedName>
        <fullName evidence="1">Mur ligase C-terminal domain-containing protein</fullName>
    </recommendedName>
</protein>
<dbReference type="Proteomes" id="UP000450000">
    <property type="component" value="Unassembled WGS sequence"/>
</dbReference>
<sequence>MRILVPRWTGDAYHPTLQHDGARHAFVLPIAGRHHALAACAAIAAALVLGESAPKIADRLTAFRGVERSLAVLGTQARITVVDSRARHPREISEDVSAARWLTEGSVTAVLEPDSFARASAHSAELGAALGDADKAVLLPVSTPLTTVNANDPLDAIAQAASEALGPEAVHRIQTGACEQSTEQMIAAIAEPGDLVLVIGAAEAARLGPCLLFHLAAPSTPIPHTL</sequence>
<dbReference type="GO" id="GO:0016881">
    <property type="term" value="F:acid-amino acid ligase activity"/>
    <property type="evidence" value="ECO:0007669"/>
    <property type="project" value="InterPro"/>
</dbReference>
<organism evidence="2 3">
    <name type="scientific">Streptomyces kaniharaensis</name>
    <dbReference type="NCBI Taxonomy" id="212423"/>
    <lineage>
        <taxon>Bacteria</taxon>
        <taxon>Bacillati</taxon>
        <taxon>Actinomycetota</taxon>
        <taxon>Actinomycetes</taxon>
        <taxon>Kitasatosporales</taxon>
        <taxon>Streptomycetaceae</taxon>
        <taxon>Streptomyces</taxon>
    </lineage>
</organism>
<gene>
    <name evidence="2" type="ORF">F7Q99_21215</name>
</gene>
<name>A0A6N7KXK4_9ACTN</name>